<dbReference type="CDD" id="cd18186">
    <property type="entry name" value="BTB_POZ_ZBTB_KLHL-like"/>
    <property type="match status" value="1"/>
</dbReference>
<dbReference type="PANTHER" id="PTHR47843">
    <property type="entry name" value="BTB DOMAIN-CONTAINING PROTEIN-RELATED"/>
    <property type="match status" value="1"/>
</dbReference>
<dbReference type="PROSITE" id="PS50097">
    <property type="entry name" value="BTB"/>
    <property type="match status" value="1"/>
</dbReference>
<dbReference type="EMBL" id="MU853413">
    <property type="protein sequence ID" value="KAK4133250.1"/>
    <property type="molecule type" value="Genomic_DNA"/>
</dbReference>
<evidence type="ECO:0000313" key="3">
    <source>
        <dbReference type="Proteomes" id="UP001304895"/>
    </source>
</evidence>
<evidence type="ECO:0000313" key="2">
    <source>
        <dbReference type="EMBL" id="KAK4133250.1"/>
    </source>
</evidence>
<protein>
    <recommendedName>
        <fullName evidence="1">BTB domain-containing protein</fullName>
    </recommendedName>
</protein>
<dbReference type="Pfam" id="PF00651">
    <property type="entry name" value="BTB"/>
    <property type="match status" value="1"/>
</dbReference>
<dbReference type="Proteomes" id="UP001304895">
    <property type="component" value="Unassembled WGS sequence"/>
</dbReference>
<reference evidence="2" key="2">
    <citation type="submission" date="2023-05" db="EMBL/GenBank/DDBJ databases">
        <authorList>
            <consortium name="Lawrence Berkeley National Laboratory"/>
            <person name="Steindorff A."/>
            <person name="Hensen N."/>
            <person name="Bonometti L."/>
            <person name="Westerberg I."/>
            <person name="Brannstrom I.O."/>
            <person name="Guillou S."/>
            <person name="Cros-Aarteil S."/>
            <person name="Calhoun S."/>
            <person name="Haridas S."/>
            <person name="Kuo A."/>
            <person name="Mondo S."/>
            <person name="Pangilinan J."/>
            <person name="Riley R."/>
            <person name="Labutti K."/>
            <person name="Andreopoulos B."/>
            <person name="Lipzen A."/>
            <person name="Chen C."/>
            <person name="Yanf M."/>
            <person name="Daum C."/>
            <person name="Ng V."/>
            <person name="Clum A."/>
            <person name="Ohm R."/>
            <person name="Martin F."/>
            <person name="Silar P."/>
            <person name="Natvig D."/>
            <person name="Lalanne C."/>
            <person name="Gautier V."/>
            <person name="Ament-Velasquez S.L."/>
            <person name="Kruys A."/>
            <person name="Hutchinson M.I."/>
            <person name="Powell A.J."/>
            <person name="Barry K."/>
            <person name="Miller A.N."/>
            <person name="Grigoriev I.V."/>
            <person name="Debuchy R."/>
            <person name="Gladieux P."/>
            <person name="Thoren M.H."/>
            <person name="Johannesson H."/>
        </authorList>
    </citation>
    <scope>NUCLEOTIDE SEQUENCE</scope>
    <source>
        <strain evidence="2">CBS 123565</strain>
    </source>
</reference>
<dbReference type="AlphaFoldDB" id="A0AAN6ZBS6"/>
<reference evidence="2" key="1">
    <citation type="journal article" date="2023" name="Mol. Phylogenet. Evol.">
        <title>Genome-scale phylogeny and comparative genomics of the fungal order Sordariales.</title>
        <authorList>
            <person name="Hensen N."/>
            <person name="Bonometti L."/>
            <person name="Westerberg I."/>
            <person name="Brannstrom I.O."/>
            <person name="Guillou S."/>
            <person name="Cros-Aarteil S."/>
            <person name="Calhoun S."/>
            <person name="Haridas S."/>
            <person name="Kuo A."/>
            <person name="Mondo S."/>
            <person name="Pangilinan J."/>
            <person name="Riley R."/>
            <person name="LaButti K."/>
            <person name="Andreopoulos B."/>
            <person name="Lipzen A."/>
            <person name="Chen C."/>
            <person name="Yan M."/>
            <person name="Daum C."/>
            <person name="Ng V."/>
            <person name="Clum A."/>
            <person name="Steindorff A."/>
            <person name="Ohm R.A."/>
            <person name="Martin F."/>
            <person name="Silar P."/>
            <person name="Natvig D.O."/>
            <person name="Lalanne C."/>
            <person name="Gautier V."/>
            <person name="Ament-Velasquez S.L."/>
            <person name="Kruys A."/>
            <person name="Hutchinson M.I."/>
            <person name="Powell A.J."/>
            <person name="Barry K."/>
            <person name="Miller A.N."/>
            <person name="Grigoriev I.V."/>
            <person name="Debuchy R."/>
            <person name="Gladieux P."/>
            <person name="Hiltunen Thoren M."/>
            <person name="Johannesson H."/>
        </authorList>
    </citation>
    <scope>NUCLEOTIDE SEQUENCE</scope>
    <source>
        <strain evidence="2">CBS 123565</strain>
    </source>
</reference>
<accession>A0AAN6ZBS6</accession>
<gene>
    <name evidence="2" type="ORF">BT67DRAFT_463187</name>
</gene>
<proteinExistence type="predicted"/>
<dbReference type="SUPFAM" id="SSF54695">
    <property type="entry name" value="POZ domain"/>
    <property type="match status" value="1"/>
</dbReference>
<dbReference type="InterPro" id="IPR011333">
    <property type="entry name" value="SKP1/BTB/POZ_sf"/>
</dbReference>
<name>A0AAN6ZBS6_9PEZI</name>
<sequence length="264" mass="30179">MASHGRSTPQIVRTISVCQPQAADLTDRWLTDRIVTVTVGPDEKRWAVHEKLLSTQSEFFNSYFNGSDENISREEMKLPDEDPKLFALFIRWLYGTAFATSGGSRVFRFAVPDGKEVTIRDYLGLYVMGGKFGMIGIRNAAIDALYTHFGEVREEHESPNLHDIKYIFEHTTPEAPIRRFLIVHCVFYLFCKGRQNMPLPDDWAEVLNEKGEIGYAMIRMLSEWGWVMGVGTPPMKVKSRTEFHERAPQTLVVKAEPSESIDLE</sequence>
<dbReference type="Gene3D" id="3.30.710.10">
    <property type="entry name" value="Potassium Channel Kv1.1, Chain A"/>
    <property type="match status" value="1"/>
</dbReference>
<comment type="caution">
    <text evidence="2">The sequence shown here is derived from an EMBL/GenBank/DDBJ whole genome shotgun (WGS) entry which is preliminary data.</text>
</comment>
<dbReference type="InterPro" id="IPR000210">
    <property type="entry name" value="BTB/POZ_dom"/>
</dbReference>
<feature type="domain" description="BTB" evidence="1">
    <location>
        <begin position="31"/>
        <end position="94"/>
    </location>
</feature>
<keyword evidence="3" id="KW-1185">Reference proteome</keyword>
<organism evidence="2 3">
    <name type="scientific">Trichocladium antarcticum</name>
    <dbReference type="NCBI Taxonomy" id="1450529"/>
    <lineage>
        <taxon>Eukaryota</taxon>
        <taxon>Fungi</taxon>
        <taxon>Dikarya</taxon>
        <taxon>Ascomycota</taxon>
        <taxon>Pezizomycotina</taxon>
        <taxon>Sordariomycetes</taxon>
        <taxon>Sordariomycetidae</taxon>
        <taxon>Sordariales</taxon>
        <taxon>Chaetomiaceae</taxon>
        <taxon>Trichocladium</taxon>
    </lineage>
</organism>
<dbReference type="PANTHER" id="PTHR47843:SF2">
    <property type="entry name" value="BTB DOMAIN-CONTAINING PROTEIN"/>
    <property type="match status" value="1"/>
</dbReference>
<evidence type="ECO:0000259" key="1">
    <source>
        <dbReference type="PROSITE" id="PS50097"/>
    </source>
</evidence>